<feature type="repeat" description="ANK" evidence="2">
    <location>
        <begin position="1110"/>
        <end position="1142"/>
    </location>
</feature>
<dbReference type="GO" id="GO:0005634">
    <property type="term" value="C:nucleus"/>
    <property type="evidence" value="ECO:0007669"/>
    <property type="project" value="TreeGrafter"/>
</dbReference>
<dbReference type="InterPro" id="IPR002110">
    <property type="entry name" value="Ankyrin_rpt"/>
</dbReference>
<feature type="compositionally biased region" description="Acidic residues" evidence="3">
    <location>
        <begin position="447"/>
        <end position="458"/>
    </location>
</feature>
<keyword evidence="2" id="KW-0040">ANK repeat</keyword>
<feature type="region of interest" description="Disordered" evidence="3">
    <location>
        <begin position="650"/>
        <end position="760"/>
    </location>
</feature>
<feature type="compositionally biased region" description="Basic and acidic residues" evidence="3">
    <location>
        <begin position="437"/>
        <end position="446"/>
    </location>
</feature>
<feature type="compositionally biased region" description="Basic and acidic residues" evidence="3">
    <location>
        <begin position="697"/>
        <end position="717"/>
    </location>
</feature>
<accession>A0A1B6KB11</accession>
<proteinExistence type="inferred from homology"/>
<feature type="region of interest" description="Disordered" evidence="3">
    <location>
        <begin position="49"/>
        <end position="72"/>
    </location>
</feature>
<comment type="similarity">
    <text evidence="1">Belongs to the BCOR family.</text>
</comment>
<dbReference type="PROSITE" id="PS50088">
    <property type="entry name" value="ANK_REPEAT"/>
    <property type="match status" value="2"/>
</dbReference>
<feature type="compositionally biased region" description="Basic residues" evidence="3">
    <location>
        <begin position="387"/>
        <end position="399"/>
    </location>
</feature>
<feature type="region of interest" description="Disordered" evidence="3">
    <location>
        <begin position="862"/>
        <end position="936"/>
    </location>
</feature>
<protein>
    <submittedName>
        <fullName evidence="4">Uncharacterized protein</fullName>
    </submittedName>
</protein>
<dbReference type="Pfam" id="PF12796">
    <property type="entry name" value="Ank_2"/>
    <property type="match status" value="1"/>
</dbReference>
<feature type="repeat" description="ANK" evidence="2">
    <location>
        <begin position="1143"/>
        <end position="1175"/>
    </location>
</feature>
<feature type="compositionally biased region" description="Low complexity" evidence="3">
    <location>
        <begin position="258"/>
        <end position="269"/>
    </location>
</feature>
<feature type="compositionally biased region" description="Basic and acidic residues" evidence="3">
    <location>
        <begin position="530"/>
        <end position="559"/>
    </location>
</feature>
<feature type="compositionally biased region" description="Basic and acidic residues" evidence="3">
    <location>
        <begin position="333"/>
        <end position="344"/>
    </location>
</feature>
<feature type="compositionally biased region" description="Polar residues" evidence="3">
    <location>
        <begin position="203"/>
        <end position="224"/>
    </location>
</feature>
<feature type="region of interest" description="Disordered" evidence="3">
    <location>
        <begin position="387"/>
        <end position="626"/>
    </location>
</feature>
<dbReference type="GO" id="GO:0003714">
    <property type="term" value="F:transcription corepressor activity"/>
    <property type="evidence" value="ECO:0007669"/>
    <property type="project" value="TreeGrafter"/>
</dbReference>
<evidence type="ECO:0000256" key="3">
    <source>
        <dbReference type="SAM" id="MobiDB-lite"/>
    </source>
</evidence>
<gene>
    <name evidence="4" type="ORF">g.29360</name>
</gene>
<feature type="compositionally biased region" description="Acidic residues" evidence="3">
    <location>
        <begin position="357"/>
        <end position="366"/>
    </location>
</feature>
<dbReference type="SMART" id="SM00248">
    <property type="entry name" value="ANK"/>
    <property type="match status" value="3"/>
</dbReference>
<feature type="region of interest" description="Disordered" evidence="3">
    <location>
        <begin position="196"/>
        <end position="366"/>
    </location>
</feature>
<evidence type="ECO:0000313" key="4">
    <source>
        <dbReference type="EMBL" id="JAT08638.1"/>
    </source>
</evidence>
<feature type="compositionally biased region" description="Basic and acidic residues" evidence="3">
    <location>
        <begin position="862"/>
        <end position="871"/>
    </location>
</feature>
<dbReference type="PRINTS" id="PR01415">
    <property type="entry name" value="ANKYRIN"/>
</dbReference>
<name>A0A1B6KB11_9HEMI</name>
<feature type="compositionally biased region" description="Basic residues" evidence="3">
    <location>
        <begin position="606"/>
        <end position="615"/>
    </location>
</feature>
<evidence type="ECO:0000256" key="2">
    <source>
        <dbReference type="PROSITE-ProRule" id="PRU00023"/>
    </source>
</evidence>
<dbReference type="Pfam" id="PF00023">
    <property type="entry name" value="Ank"/>
    <property type="match status" value="1"/>
</dbReference>
<sequence>TQSQYPAQAVPPQEPYNNLAQVKIPSLPSNGAADKRVLSILRKRLDTREATNQLVQQQLQPPVPPRDDRSKMYSSLAPRYYPQPLVVPSPVISSQSKPPLQPPLARHNLPPFNALSLERNPTMSYSTQKLHIPKAMDSVAPEHSQNNIPLMMEAVPRTPLPPRSEAQGKPAAGENGGDFDGLAAFLAARIRTKGELKQVGPSLEQQRTPTPVSGSNSSAQSPRTTPGIFSPPPSTQLQCPAVPGDFSKGTPTSESDRASSSGMSGSSPLKSRDRYGINSPRRRLFCRPDDEMGEGVIQVRERGLRSSSETSVFDFRESDSDGETGSERQSLTDMRKDRDKRLQERQQTTVVPSPDPAVEEFVGDSEPIDDSFWSGMCEQFVSQLQKRQNKVRKRGRQKKSASATLTEPESVERIEQLDETKPEASSALAIPEIGGIKVEKDAKEDETAIEESKEELDDGTPKEFVPSHEETLPFSKEDLNNPIVSIKKEEESSDEDAPLSLRQTELKKVKETKSQTECSEDKSLINVPPEFDKLTIRLENIKKEDFKTDELSQENKESSDSEAESSDDESITSVAKRLRARKPKEETESKRKTRSSEKENSSTPQKGKRKKKGEKKKSVYGDGSEFRPGWEAEVYRYKRSLRMPARLINIAGPQSWPRLSVSLPDLDPDSPMTLDSDIPLQNKRFESDGESTPTKTKPKDSTKNKASQKKLEGKGEEDSFINRLIQRYGGKGKKSLRKGQEKDNSKERKGPKIIPQTNELQLLPTPSLDCIVNSPAKKLDANSPQIKQTKGKKSSKDKEKPTGLETQEAVYLGYFRKKTVSDFRDAFAKHNGGFATEHELPPIMLKSRTRTQTRILTQRATIREVFGEDRPASAPPAGCRDEEREDHEKPPSEEKEEKKSKKSNKKSKAILSKQSSTGGMSPGTRSGLRSAAVLRSNKAVLKSKRQLFHKGERRKRSKDLIRALTSNKKCDENPLEKEGPILEAVVKLEPIEAATKAVEEEPVLVSGKRLKYRSVRRKLKSSGFDYIRKKKKQQLKKEGDTESVKEKKKVAPLKPNLESEEDIQNEIKCWVINKGLGETLLHRAARLGYTDIAAYCLEKMDHNPSPRDNAGYTPLHEACSKGQLDIARLLLLYGADVSDSAQGGIRPLHEAAESGCVELIRLLLSYGADPQLATYSGLTPIALAHHYPEARTLLQDHLADVQGLPSSAWAVGYSDAVTLGNDVVADLPSPDPCDGDLEVESAELSLPHLYQLLGEPLADRWVLFQELGPVLRVKTREALIKQLGQSHRHDFRDLKMTDFYDMARCCSILGVGDYILNPKAHKVTLVKYSDRVQALLNSEKLLVTAR</sequence>
<dbReference type="SUPFAM" id="SSF48403">
    <property type="entry name" value="Ankyrin repeat"/>
    <property type="match status" value="1"/>
</dbReference>
<feature type="compositionally biased region" description="Basic and acidic residues" evidence="3">
    <location>
        <begin position="738"/>
        <end position="750"/>
    </location>
</feature>
<feature type="region of interest" description="Disordered" evidence="3">
    <location>
        <begin position="155"/>
        <end position="177"/>
    </location>
</feature>
<feature type="compositionally biased region" description="Basic and acidic residues" evidence="3">
    <location>
        <begin position="410"/>
        <end position="422"/>
    </location>
</feature>
<evidence type="ECO:0000256" key="1">
    <source>
        <dbReference type="ARBA" id="ARBA00034703"/>
    </source>
</evidence>
<dbReference type="PANTHER" id="PTHR24117:SF9">
    <property type="entry name" value="BCL-6 COREPRESSOR PCGF1 BINDING DOMAIN-CONTAINING PROTEIN"/>
    <property type="match status" value="1"/>
</dbReference>
<feature type="compositionally biased region" description="Basic and acidic residues" evidence="3">
    <location>
        <begin position="504"/>
        <end position="523"/>
    </location>
</feature>
<feature type="non-terminal residue" evidence="4">
    <location>
        <position position="1"/>
    </location>
</feature>
<dbReference type="InterPro" id="IPR036770">
    <property type="entry name" value="Ankyrin_rpt-contain_sf"/>
</dbReference>
<reference evidence="4" key="1">
    <citation type="submission" date="2015-11" db="EMBL/GenBank/DDBJ databases">
        <title>De novo transcriptome assembly of four potential Pierce s Disease insect vectors from Arizona vineyards.</title>
        <authorList>
            <person name="Tassone E.E."/>
        </authorList>
    </citation>
    <scope>NUCLEOTIDE SEQUENCE</scope>
</reference>
<dbReference type="PROSITE" id="PS50297">
    <property type="entry name" value="ANK_REP_REGION"/>
    <property type="match status" value="2"/>
</dbReference>
<dbReference type="EMBL" id="GEBQ01031339">
    <property type="protein sequence ID" value="JAT08638.1"/>
    <property type="molecule type" value="Transcribed_RNA"/>
</dbReference>
<feature type="compositionally biased region" description="Basic and acidic residues" evidence="3">
    <location>
        <begin position="583"/>
        <end position="600"/>
    </location>
</feature>
<feature type="compositionally biased region" description="Basic and acidic residues" evidence="3">
    <location>
        <begin position="459"/>
        <end position="479"/>
    </location>
</feature>
<dbReference type="GO" id="GO:0000122">
    <property type="term" value="P:negative regulation of transcription by RNA polymerase II"/>
    <property type="evidence" value="ECO:0007669"/>
    <property type="project" value="TreeGrafter"/>
</dbReference>
<dbReference type="Gene3D" id="1.25.40.20">
    <property type="entry name" value="Ankyrin repeat-containing domain"/>
    <property type="match status" value="1"/>
</dbReference>
<organism evidence="4">
    <name type="scientific">Graphocephala atropunctata</name>
    <dbReference type="NCBI Taxonomy" id="36148"/>
    <lineage>
        <taxon>Eukaryota</taxon>
        <taxon>Metazoa</taxon>
        <taxon>Ecdysozoa</taxon>
        <taxon>Arthropoda</taxon>
        <taxon>Hexapoda</taxon>
        <taxon>Insecta</taxon>
        <taxon>Pterygota</taxon>
        <taxon>Neoptera</taxon>
        <taxon>Paraneoptera</taxon>
        <taxon>Hemiptera</taxon>
        <taxon>Auchenorrhyncha</taxon>
        <taxon>Membracoidea</taxon>
        <taxon>Cicadellidae</taxon>
        <taxon>Cicadellinae</taxon>
        <taxon>Cicadellini</taxon>
        <taxon>Graphocephala</taxon>
    </lineage>
</organism>
<feature type="compositionally biased region" description="Basic and acidic residues" evidence="3">
    <location>
        <begin position="879"/>
        <end position="899"/>
    </location>
</feature>
<dbReference type="PANTHER" id="PTHR24117">
    <property type="entry name" value="AGAP007537-PB"/>
    <property type="match status" value="1"/>
</dbReference>
<feature type="compositionally biased region" description="Acidic residues" evidence="3">
    <location>
        <begin position="560"/>
        <end position="570"/>
    </location>
</feature>
<dbReference type="InterPro" id="IPR047144">
    <property type="entry name" value="BCOR-like"/>
</dbReference>
<feature type="compositionally biased region" description="Basic and acidic residues" evidence="3">
    <location>
        <begin position="616"/>
        <end position="626"/>
    </location>
</feature>
<feature type="region of interest" description="Disordered" evidence="3">
    <location>
        <begin position="775"/>
        <end position="804"/>
    </location>
</feature>